<protein>
    <submittedName>
        <fullName evidence="2">Uncharacterized protein</fullName>
    </submittedName>
</protein>
<keyword evidence="3" id="KW-1185">Reference proteome</keyword>
<dbReference type="OrthoDB" id="981524at2"/>
<keyword evidence="1" id="KW-0472">Membrane</keyword>
<evidence type="ECO:0000313" key="3">
    <source>
        <dbReference type="Proteomes" id="UP000277579"/>
    </source>
</evidence>
<organism evidence="2 3">
    <name type="scientific">Flavobacterium endophyticum</name>
    <dbReference type="NCBI Taxonomy" id="1540163"/>
    <lineage>
        <taxon>Bacteria</taxon>
        <taxon>Pseudomonadati</taxon>
        <taxon>Bacteroidota</taxon>
        <taxon>Flavobacteriia</taxon>
        <taxon>Flavobacteriales</taxon>
        <taxon>Flavobacteriaceae</taxon>
        <taxon>Flavobacterium</taxon>
    </lineage>
</organism>
<feature type="transmembrane region" description="Helical" evidence="1">
    <location>
        <begin position="51"/>
        <end position="68"/>
    </location>
</feature>
<proteinExistence type="predicted"/>
<gene>
    <name evidence="2" type="ORF">CLV94_0118</name>
</gene>
<sequence>MNSFNLENSPKIKSGFKTPDGYFENFSEQMLAKIAQEEKPVISIFQRRKNWFVAAAAVLILGISIPFLNKTDTGNTSVDEETMENYLAYQSTISQYDLINLLDNEDIEALESDLKVDDAVVESALSDNTNLENYLTE</sequence>
<keyword evidence="1" id="KW-0812">Transmembrane</keyword>
<dbReference type="EMBL" id="RBLC01000001">
    <property type="protein sequence ID" value="RKS25088.1"/>
    <property type="molecule type" value="Genomic_DNA"/>
</dbReference>
<dbReference type="AlphaFoldDB" id="A0A495MI33"/>
<reference evidence="2 3" key="1">
    <citation type="submission" date="2018-10" db="EMBL/GenBank/DDBJ databases">
        <title>Genomic Encyclopedia of Archaeal and Bacterial Type Strains, Phase II (KMG-II): from individual species to whole genera.</title>
        <authorList>
            <person name="Goeker M."/>
        </authorList>
    </citation>
    <scope>NUCLEOTIDE SEQUENCE [LARGE SCALE GENOMIC DNA]</scope>
    <source>
        <strain evidence="2 3">DSM 29537</strain>
    </source>
</reference>
<keyword evidence="1" id="KW-1133">Transmembrane helix</keyword>
<comment type="caution">
    <text evidence="2">The sequence shown here is derived from an EMBL/GenBank/DDBJ whole genome shotgun (WGS) entry which is preliminary data.</text>
</comment>
<name>A0A495MI33_9FLAO</name>
<evidence type="ECO:0000256" key="1">
    <source>
        <dbReference type="SAM" id="Phobius"/>
    </source>
</evidence>
<dbReference type="RefSeq" id="WP_121374522.1">
    <property type="nucleotide sequence ID" value="NZ_RBLC01000001.1"/>
</dbReference>
<accession>A0A495MI33</accession>
<evidence type="ECO:0000313" key="2">
    <source>
        <dbReference type="EMBL" id="RKS25088.1"/>
    </source>
</evidence>
<dbReference type="Proteomes" id="UP000277579">
    <property type="component" value="Unassembled WGS sequence"/>
</dbReference>